<dbReference type="EMBL" id="MT939242">
    <property type="protein sequence ID" value="QOI68842.1"/>
    <property type="molecule type" value="Genomic_DNA"/>
</dbReference>
<keyword evidence="6" id="KW-1185">Reference proteome</keyword>
<evidence type="ECO:0000256" key="3">
    <source>
        <dbReference type="PIRSR" id="PIRSR000705-3"/>
    </source>
</evidence>
<feature type="domain" description="Deoxynucleoside kinase" evidence="4">
    <location>
        <begin position="3"/>
        <end position="207"/>
    </location>
</feature>
<dbReference type="GO" id="GO:0071897">
    <property type="term" value="P:DNA biosynthetic process"/>
    <property type="evidence" value="ECO:0007669"/>
    <property type="project" value="UniProtKB-KW"/>
</dbReference>
<dbReference type="SUPFAM" id="SSF52540">
    <property type="entry name" value="P-loop containing nucleoside triphosphate hydrolases"/>
    <property type="match status" value="1"/>
</dbReference>
<dbReference type="GO" id="GO:0005524">
    <property type="term" value="F:ATP binding"/>
    <property type="evidence" value="ECO:0007669"/>
    <property type="project" value="UniProtKB-KW"/>
</dbReference>
<keyword evidence="3" id="KW-0067">ATP-binding</keyword>
<dbReference type="PIRSF" id="PIRSF000705">
    <property type="entry name" value="DNK"/>
    <property type="match status" value="1"/>
</dbReference>
<evidence type="ECO:0000259" key="4">
    <source>
        <dbReference type="Pfam" id="PF01712"/>
    </source>
</evidence>
<dbReference type="Pfam" id="PF01712">
    <property type="entry name" value="dNK"/>
    <property type="match status" value="1"/>
</dbReference>
<dbReference type="PANTHER" id="PTHR10513:SF35">
    <property type="entry name" value="DEOXYADENOSINE KINASE"/>
    <property type="match status" value="1"/>
</dbReference>
<evidence type="ECO:0000313" key="6">
    <source>
        <dbReference type="Proteomes" id="UP000593991"/>
    </source>
</evidence>
<feature type="binding site" evidence="2">
    <location>
        <position position="31"/>
    </location>
    <ligand>
        <name>substrate</name>
    </ligand>
</feature>
<accession>A0A7L8ZJ88</accession>
<feature type="active site" description="Proton acceptor" evidence="1">
    <location>
        <position position="77"/>
    </location>
</feature>
<dbReference type="InterPro" id="IPR002624">
    <property type="entry name" value="DCK/DGK"/>
</dbReference>
<feature type="binding site" evidence="2">
    <location>
        <position position="148"/>
    </location>
    <ligand>
        <name>substrate</name>
    </ligand>
</feature>
<keyword evidence="3" id="KW-0547">Nucleotide-binding</keyword>
<evidence type="ECO:0000313" key="5">
    <source>
        <dbReference type="EMBL" id="QOI68842.1"/>
    </source>
</evidence>
<dbReference type="InterPro" id="IPR050566">
    <property type="entry name" value="Deoxyribonucleoside_kinase"/>
</dbReference>
<name>A0A7L8ZJ88_9CAUD</name>
<dbReference type="PANTHER" id="PTHR10513">
    <property type="entry name" value="DEOXYNUCLEOSIDE KINASE"/>
    <property type="match status" value="1"/>
</dbReference>
<feature type="binding site" evidence="3">
    <location>
        <begin position="139"/>
        <end position="143"/>
    </location>
    <ligand>
        <name>ATP</name>
        <dbReference type="ChEBI" id="CHEBI:30616"/>
    </ligand>
</feature>
<feature type="binding site" evidence="3">
    <location>
        <begin position="7"/>
        <end position="15"/>
    </location>
    <ligand>
        <name>ATP</name>
        <dbReference type="ChEBI" id="CHEBI:30616"/>
    </ligand>
</feature>
<keyword evidence="5" id="KW-0418">Kinase</keyword>
<keyword evidence="5" id="KW-0808">Transferase</keyword>
<feature type="binding site" evidence="2">
    <location>
        <position position="78"/>
    </location>
    <ligand>
        <name>substrate</name>
    </ligand>
</feature>
<dbReference type="GO" id="GO:0019136">
    <property type="term" value="F:deoxynucleoside kinase activity"/>
    <property type="evidence" value="ECO:0007669"/>
    <property type="project" value="InterPro"/>
</dbReference>
<reference evidence="5 6" key="1">
    <citation type="submission" date="2020-08" db="EMBL/GenBank/DDBJ databases">
        <authorList>
            <person name="Canfield G.S."/>
            <person name="Duerkop B.A."/>
        </authorList>
    </citation>
    <scope>NUCLEOTIDE SEQUENCE [LARGE SCALE GENOMIC DNA]</scope>
</reference>
<dbReference type="CDD" id="cd01673">
    <property type="entry name" value="dNK"/>
    <property type="match status" value="1"/>
</dbReference>
<dbReference type="InterPro" id="IPR027417">
    <property type="entry name" value="P-loop_NTPase"/>
</dbReference>
<feature type="binding site" evidence="2">
    <location>
        <position position="43"/>
    </location>
    <ligand>
        <name>substrate</name>
    </ligand>
</feature>
<protein>
    <submittedName>
        <fullName evidence="5">Deoxyguanosine kinase</fullName>
    </submittedName>
</protein>
<organism evidence="5 6">
    <name type="scientific">Enterococcus phage 9184</name>
    <dbReference type="NCBI Taxonomy" id="2763103"/>
    <lineage>
        <taxon>Viruses</taxon>
        <taxon>Duplodnaviria</taxon>
        <taxon>Heunggongvirae</taxon>
        <taxon>Uroviricota</taxon>
        <taxon>Caudoviricetes</taxon>
        <taxon>Thiercelinvirus</taxon>
        <taxon>Thiercelinvirus v9184</taxon>
    </lineage>
</organism>
<dbReference type="Proteomes" id="UP000593991">
    <property type="component" value="Segment"/>
</dbReference>
<feature type="binding site" evidence="2">
    <location>
        <position position="83"/>
    </location>
    <ligand>
        <name>substrate</name>
    </ligand>
</feature>
<sequence>MLITLAGVIGVGKSSMTELLSELLETKAVYEPVENNPLLAKFYADKKKYGFLFQIDMLSKRFELIQEAMSVKNGILDRSIYEDSIFLKQLYDEGSVDKLELDVYTKLLNRMLKELEPLPKKSPDLMIVLNCSFDEEIKRINKRARDFEKVEQDTELYEYFRNHHANYQCWMDKDLGFPKLIIDVTSLDYVNNQEHRREVLMTILNELFHVGAISGEEHSYFSKKACTSRAF</sequence>
<proteinExistence type="predicted"/>
<dbReference type="InterPro" id="IPR031314">
    <property type="entry name" value="DNK_dom"/>
</dbReference>
<gene>
    <name evidence="5" type="ORF">phi9184_ORF023</name>
</gene>
<feature type="binding site" evidence="2">
    <location>
        <position position="54"/>
    </location>
    <ligand>
        <name>substrate</name>
    </ligand>
</feature>
<dbReference type="Gene3D" id="3.40.50.300">
    <property type="entry name" value="P-loop containing nucleotide triphosphate hydrolases"/>
    <property type="match status" value="1"/>
</dbReference>
<evidence type="ECO:0000256" key="2">
    <source>
        <dbReference type="PIRSR" id="PIRSR000705-2"/>
    </source>
</evidence>
<evidence type="ECO:0000256" key="1">
    <source>
        <dbReference type="PIRSR" id="PIRSR000705-1"/>
    </source>
</evidence>